<evidence type="ECO:0000313" key="10">
    <source>
        <dbReference type="EMBL" id="AWI33801.1"/>
    </source>
</evidence>
<evidence type="ECO:0000259" key="9">
    <source>
        <dbReference type="SMART" id="SM00904"/>
    </source>
</evidence>
<keyword evidence="8 10" id="KW-0548">Nucleotidyltransferase</keyword>
<accession>A0A2U8FC20</accession>
<dbReference type="SMART" id="SM00904">
    <property type="entry name" value="Flavokinase"/>
    <property type="match status" value="1"/>
</dbReference>
<proteinExistence type="inferred from homology"/>
<keyword evidence="8" id="KW-0274">FAD</keyword>
<keyword evidence="2 8" id="KW-0285">Flavoprotein</keyword>
<reference evidence="10 11" key="1">
    <citation type="submission" date="2017-06" db="EMBL/GenBank/DDBJ databases">
        <title>Complete genome of Helicobacter apodemus.</title>
        <authorList>
            <person name="Cho S."/>
        </authorList>
    </citation>
    <scope>NUCLEOTIDE SEQUENCE [LARGE SCALE GENOMIC DNA]</scope>
    <source>
        <strain evidence="11">SNUVETPUB-15-01</strain>
    </source>
</reference>
<dbReference type="InterPro" id="IPR023465">
    <property type="entry name" value="Riboflavin_kinase_dom_sf"/>
</dbReference>
<dbReference type="Pfam" id="PF01687">
    <property type="entry name" value="Flavokinase"/>
    <property type="match status" value="1"/>
</dbReference>
<dbReference type="OrthoDB" id="9803667at2"/>
<dbReference type="Gene3D" id="2.40.30.30">
    <property type="entry name" value="Riboflavin kinase-like"/>
    <property type="match status" value="1"/>
</dbReference>
<dbReference type="SUPFAM" id="SSF82114">
    <property type="entry name" value="Riboflavin kinase-like"/>
    <property type="match status" value="1"/>
</dbReference>
<comment type="catalytic activity">
    <reaction evidence="7 8">
        <text>riboflavin + ATP = FMN + ADP + H(+)</text>
        <dbReference type="Rhea" id="RHEA:14357"/>
        <dbReference type="ChEBI" id="CHEBI:15378"/>
        <dbReference type="ChEBI" id="CHEBI:30616"/>
        <dbReference type="ChEBI" id="CHEBI:57986"/>
        <dbReference type="ChEBI" id="CHEBI:58210"/>
        <dbReference type="ChEBI" id="CHEBI:456216"/>
        <dbReference type="EC" id="2.7.1.26"/>
    </reaction>
</comment>
<dbReference type="GO" id="GO:0005524">
    <property type="term" value="F:ATP binding"/>
    <property type="evidence" value="ECO:0007669"/>
    <property type="project" value="UniProtKB-UniRule"/>
</dbReference>
<name>A0A2U8FC20_9HELI</name>
<evidence type="ECO:0000256" key="5">
    <source>
        <dbReference type="ARBA" id="ARBA00022741"/>
    </source>
</evidence>
<sequence>MKSFLSLVKEPKEASKITSIALGKFDGMHIAHFELFKALDEGGAILCIESNMGELLPKKYRQFFISYPIYHLSLELVKEKNAKEFLRLLLSILPNLTHIVVGYDFRFGKDRAYYPFDIKKHFSGKLTIVNEVFYKKLSVHSGLIKELLLNGNIKQANRLLGRLFEIRGEIIRGQGIGQKSLAATINLKNDGFLLPQEGVYAGYVQLGKQSHTSFKYPAVIFLGNRVSTDKTFAIEGHLLGQNIEVTEKEAGFYFYKKIRDNEYFNTLELLKAQIQQDIQKACKILKLEQSCG</sequence>
<dbReference type="GO" id="GO:0008531">
    <property type="term" value="F:riboflavin kinase activity"/>
    <property type="evidence" value="ECO:0007669"/>
    <property type="project" value="UniProtKB-UniRule"/>
</dbReference>
<dbReference type="Proteomes" id="UP000244890">
    <property type="component" value="Chromosome"/>
</dbReference>
<evidence type="ECO:0000256" key="3">
    <source>
        <dbReference type="ARBA" id="ARBA00022643"/>
    </source>
</evidence>
<dbReference type="SUPFAM" id="SSF52374">
    <property type="entry name" value="Nucleotidylyl transferase"/>
    <property type="match status" value="1"/>
</dbReference>
<dbReference type="Gene3D" id="3.40.50.620">
    <property type="entry name" value="HUPs"/>
    <property type="match status" value="1"/>
</dbReference>
<dbReference type="NCBIfam" id="NF004162">
    <property type="entry name" value="PRK05627.1-5"/>
    <property type="match status" value="1"/>
</dbReference>
<dbReference type="KEGG" id="had:CDV25_02760"/>
<comment type="pathway">
    <text evidence="8">Cofactor biosynthesis; FMN biosynthesis; FMN from riboflavin (ATP route): step 1/1.</text>
</comment>
<dbReference type="AlphaFoldDB" id="A0A2U8FC20"/>
<evidence type="ECO:0000256" key="1">
    <source>
        <dbReference type="ARBA" id="ARBA00002121"/>
    </source>
</evidence>
<dbReference type="PANTHER" id="PTHR22749:SF6">
    <property type="entry name" value="RIBOFLAVIN KINASE"/>
    <property type="match status" value="1"/>
</dbReference>
<evidence type="ECO:0000256" key="2">
    <source>
        <dbReference type="ARBA" id="ARBA00022630"/>
    </source>
</evidence>
<dbReference type="PIRSF" id="PIRSF004491">
    <property type="entry name" value="FAD_Synth"/>
    <property type="match status" value="1"/>
</dbReference>
<gene>
    <name evidence="10" type="ORF">CDV25_02760</name>
</gene>
<dbReference type="InterPro" id="IPR023468">
    <property type="entry name" value="Riboflavin_kinase"/>
</dbReference>
<dbReference type="GO" id="GO:0009231">
    <property type="term" value="P:riboflavin biosynthetic process"/>
    <property type="evidence" value="ECO:0007669"/>
    <property type="project" value="InterPro"/>
</dbReference>
<dbReference type="UniPathway" id="UPA00276">
    <property type="reaction ID" value="UER00406"/>
</dbReference>
<keyword evidence="8 10" id="KW-0418">Kinase</keyword>
<dbReference type="PANTHER" id="PTHR22749">
    <property type="entry name" value="RIBOFLAVIN KINASE/FMN ADENYLYLTRANSFERASE"/>
    <property type="match status" value="1"/>
</dbReference>
<dbReference type="InterPro" id="IPR002606">
    <property type="entry name" value="Riboflavin_kinase_bac"/>
</dbReference>
<organism evidence="10 11">
    <name type="scientific">Helicobacter apodemus</name>
    <dbReference type="NCBI Taxonomy" id="135569"/>
    <lineage>
        <taxon>Bacteria</taxon>
        <taxon>Pseudomonadati</taxon>
        <taxon>Campylobacterota</taxon>
        <taxon>Epsilonproteobacteria</taxon>
        <taxon>Campylobacterales</taxon>
        <taxon>Helicobacteraceae</taxon>
        <taxon>Helicobacter</taxon>
    </lineage>
</organism>
<evidence type="ECO:0000256" key="4">
    <source>
        <dbReference type="ARBA" id="ARBA00022679"/>
    </source>
</evidence>
<keyword evidence="3 8" id="KW-0288">FMN</keyword>
<dbReference type="GO" id="GO:0003919">
    <property type="term" value="F:FMN adenylyltransferase activity"/>
    <property type="evidence" value="ECO:0007669"/>
    <property type="project" value="UniProtKB-UniRule"/>
</dbReference>
<dbReference type="InterPro" id="IPR014729">
    <property type="entry name" value="Rossmann-like_a/b/a_fold"/>
</dbReference>
<comment type="similarity">
    <text evidence="8">Belongs to the ribF family.</text>
</comment>
<protein>
    <recommendedName>
        <fullName evidence="8">Riboflavin biosynthesis protein</fullName>
    </recommendedName>
    <domain>
        <recommendedName>
            <fullName evidence="8">Riboflavin kinase</fullName>
            <ecNumber evidence="8">2.7.1.26</ecNumber>
        </recommendedName>
        <alternativeName>
            <fullName evidence="8">Flavokinase</fullName>
        </alternativeName>
    </domain>
    <domain>
        <recommendedName>
            <fullName evidence="8">FMN adenylyltransferase</fullName>
            <ecNumber evidence="8">2.7.7.2</ecNumber>
        </recommendedName>
        <alternativeName>
            <fullName evidence="8">FAD pyrophosphorylase</fullName>
        </alternativeName>
        <alternativeName>
            <fullName evidence="8">FAD synthase</fullName>
        </alternativeName>
    </domain>
</protein>
<dbReference type="GO" id="GO:0009398">
    <property type="term" value="P:FMN biosynthetic process"/>
    <property type="evidence" value="ECO:0007669"/>
    <property type="project" value="UniProtKB-UniRule"/>
</dbReference>
<dbReference type="EMBL" id="CP021886">
    <property type="protein sequence ID" value="AWI33801.1"/>
    <property type="molecule type" value="Genomic_DNA"/>
</dbReference>
<evidence type="ECO:0000256" key="7">
    <source>
        <dbReference type="ARBA" id="ARBA00047880"/>
    </source>
</evidence>
<dbReference type="UniPathway" id="UPA00277">
    <property type="reaction ID" value="UER00407"/>
</dbReference>
<dbReference type="EC" id="2.7.7.2" evidence="8"/>
<keyword evidence="6 8" id="KW-0067">ATP-binding</keyword>
<comment type="pathway">
    <text evidence="8">Cofactor biosynthesis; FAD biosynthesis; FAD from FMN: step 1/1.</text>
</comment>
<keyword evidence="5 8" id="KW-0547">Nucleotide-binding</keyword>
<dbReference type="EC" id="2.7.1.26" evidence="8"/>
<dbReference type="RefSeq" id="WP_108910674.1">
    <property type="nucleotide sequence ID" value="NZ_CP021886.1"/>
</dbReference>
<comment type="function">
    <text evidence="1">Catalyzes the phosphorylation of riboflavin to FMN followed by the adenylation of FMN to FAD.</text>
</comment>
<evidence type="ECO:0000256" key="6">
    <source>
        <dbReference type="ARBA" id="ARBA00022840"/>
    </source>
</evidence>
<feature type="domain" description="Riboflavin kinase" evidence="9">
    <location>
        <begin position="159"/>
        <end position="286"/>
    </location>
</feature>
<dbReference type="InterPro" id="IPR015865">
    <property type="entry name" value="Riboflavin_kinase_bac/euk"/>
</dbReference>
<evidence type="ECO:0000313" key="11">
    <source>
        <dbReference type="Proteomes" id="UP000244890"/>
    </source>
</evidence>
<keyword evidence="4 8" id="KW-0808">Transferase</keyword>
<dbReference type="GO" id="GO:0006747">
    <property type="term" value="P:FAD biosynthetic process"/>
    <property type="evidence" value="ECO:0007669"/>
    <property type="project" value="UniProtKB-UniRule"/>
</dbReference>
<comment type="catalytic activity">
    <reaction evidence="8">
        <text>FMN + ATP + H(+) = FAD + diphosphate</text>
        <dbReference type="Rhea" id="RHEA:17237"/>
        <dbReference type="ChEBI" id="CHEBI:15378"/>
        <dbReference type="ChEBI" id="CHEBI:30616"/>
        <dbReference type="ChEBI" id="CHEBI:33019"/>
        <dbReference type="ChEBI" id="CHEBI:57692"/>
        <dbReference type="ChEBI" id="CHEBI:58210"/>
        <dbReference type="EC" id="2.7.7.2"/>
    </reaction>
</comment>
<evidence type="ECO:0000256" key="8">
    <source>
        <dbReference type="PIRNR" id="PIRNR004491"/>
    </source>
</evidence>